<feature type="domain" description="Retrotransposon gag" evidence="2">
    <location>
        <begin position="178"/>
        <end position="271"/>
    </location>
</feature>
<dbReference type="PANTHER" id="PTHR33223">
    <property type="entry name" value="CCHC-TYPE DOMAIN-CONTAINING PROTEIN"/>
    <property type="match status" value="1"/>
</dbReference>
<feature type="region of interest" description="Disordered" evidence="1">
    <location>
        <begin position="301"/>
        <end position="348"/>
    </location>
</feature>
<feature type="compositionally biased region" description="Basic and acidic residues" evidence="1">
    <location>
        <begin position="330"/>
        <end position="348"/>
    </location>
</feature>
<feature type="region of interest" description="Disordered" evidence="1">
    <location>
        <begin position="22"/>
        <end position="41"/>
    </location>
</feature>
<name>A0A6A6LAB8_HEVBR</name>
<comment type="caution">
    <text evidence="3">The sequence shown here is derived from an EMBL/GenBank/DDBJ whole genome shotgun (WGS) entry which is preliminary data.</text>
</comment>
<evidence type="ECO:0000313" key="4">
    <source>
        <dbReference type="Proteomes" id="UP000467840"/>
    </source>
</evidence>
<evidence type="ECO:0000313" key="3">
    <source>
        <dbReference type="EMBL" id="KAF2298390.1"/>
    </source>
</evidence>
<proteinExistence type="predicted"/>
<feature type="compositionally biased region" description="Basic and acidic residues" evidence="1">
    <location>
        <begin position="301"/>
        <end position="315"/>
    </location>
</feature>
<keyword evidence="4" id="KW-1185">Reference proteome</keyword>
<dbReference type="EMBL" id="JAAGAX010000011">
    <property type="protein sequence ID" value="KAF2298390.1"/>
    <property type="molecule type" value="Genomic_DNA"/>
</dbReference>
<evidence type="ECO:0000256" key="1">
    <source>
        <dbReference type="SAM" id="MobiDB-lite"/>
    </source>
</evidence>
<organism evidence="3 4">
    <name type="scientific">Hevea brasiliensis</name>
    <name type="common">Para rubber tree</name>
    <name type="synonym">Siphonia brasiliensis</name>
    <dbReference type="NCBI Taxonomy" id="3981"/>
    <lineage>
        <taxon>Eukaryota</taxon>
        <taxon>Viridiplantae</taxon>
        <taxon>Streptophyta</taxon>
        <taxon>Embryophyta</taxon>
        <taxon>Tracheophyta</taxon>
        <taxon>Spermatophyta</taxon>
        <taxon>Magnoliopsida</taxon>
        <taxon>eudicotyledons</taxon>
        <taxon>Gunneridae</taxon>
        <taxon>Pentapetalae</taxon>
        <taxon>rosids</taxon>
        <taxon>fabids</taxon>
        <taxon>Malpighiales</taxon>
        <taxon>Euphorbiaceae</taxon>
        <taxon>Crotonoideae</taxon>
        <taxon>Micrandreae</taxon>
        <taxon>Hevea</taxon>
    </lineage>
</organism>
<evidence type="ECO:0000259" key="2">
    <source>
        <dbReference type="Pfam" id="PF03732"/>
    </source>
</evidence>
<accession>A0A6A6LAB8</accession>
<gene>
    <name evidence="3" type="ORF">GH714_023428</name>
</gene>
<protein>
    <recommendedName>
        <fullName evidence="2">Retrotransposon gag domain-containing protein</fullName>
    </recommendedName>
</protein>
<dbReference type="AlphaFoldDB" id="A0A6A6LAB8"/>
<feature type="compositionally biased region" description="Polar residues" evidence="1">
    <location>
        <begin position="316"/>
        <end position="328"/>
    </location>
</feature>
<sequence>MADQSEITLGVGVALTIVEHEGGRRKGRGKSREPSRAREDLGDLEKRLAKVELHLVDGEERFEEMDTCLGKLDGRMEELQGDMQGALNAAIDKLASEGHGKVKGSRAASVSCCYGRSTWGVATASGASLVIPSCVEVPKPSAYSGARNAKEIDNFLWSLEQYFRAIGITDDAKKVDHAPLYLVDTAMVWWRWRHGDMEKGLCNIASWDEFKRELKRQFYPENAAHEARARLRRLSQRGSIRDYVKEFMETLLENPDYPDAEALFAFTDGLQTWAQMEIERRGARDLATAISIAESLVEFQRSERSRLSPQKDRSEGGNSQGKDGSSKSYKPKEGHPRSQREDRGMERPFLKRFLCDGPHKARECPKRSKLSALVKEREEIPFQPREVTMGSLQLSALKVQEKGTVNVEKGRPFVQIKVRG</sequence>
<dbReference type="Proteomes" id="UP000467840">
    <property type="component" value="Chromosome 1"/>
</dbReference>
<dbReference type="PANTHER" id="PTHR33223:SF6">
    <property type="entry name" value="CCHC-TYPE DOMAIN-CONTAINING PROTEIN"/>
    <property type="match status" value="1"/>
</dbReference>
<dbReference type="Pfam" id="PF03732">
    <property type="entry name" value="Retrotrans_gag"/>
    <property type="match status" value="1"/>
</dbReference>
<dbReference type="InterPro" id="IPR005162">
    <property type="entry name" value="Retrotrans_gag_dom"/>
</dbReference>
<reference evidence="3 4" key="1">
    <citation type="journal article" date="2020" name="Mol. Plant">
        <title>The Chromosome-Based Rubber Tree Genome Provides New Insights into Spurge Genome Evolution and Rubber Biosynthesis.</title>
        <authorList>
            <person name="Liu J."/>
            <person name="Shi C."/>
            <person name="Shi C.C."/>
            <person name="Li W."/>
            <person name="Zhang Q.J."/>
            <person name="Zhang Y."/>
            <person name="Li K."/>
            <person name="Lu H.F."/>
            <person name="Shi C."/>
            <person name="Zhu S.T."/>
            <person name="Xiao Z.Y."/>
            <person name="Nan H."/>
            <person name="Yue Y."/>
            <person name="Zhu X.G."/>
            <person name="Wu Y."/>
            <person name="Hong X.N."/>
            <person name="Fan G.Y."/>
            <person name="Tong Y."/>
            <person name="Zhang D."/>
            <person name="Mao C.L."/>
            <person name="Liu Y.L."/>
            <person name="Hao S.J."/>
            <person name="Liu W.Q."/>
            <person name="Lv M.Q."/>
            <person name="Zhang H.B."/>
            <person name="Liu Y."/>
            <person name="Hu-Tang G.R."/>
            <person name="Wang J.P."/>
            <person name="Wang J.H."/>
            <person name="Sun Y.H."/>
            <person name="Ni S.B."/>
            <person name="Chen W.B."/>
            <person name="Zhang X.C."/>
            <person name="Jiao Y.N."/>
            <person name="Eichler E.E."/>
            <person name="Li G.H."/>
            <person name="Liu X."/>
            <person name="Gao L.Z."/>
        </authorList>
    </citation>
    <scope>NUCLEOTIDE SEQUENCE [LARGE SCALE GENOMIC DNA]</scope>
    <source>
        <strain evidence="4">cv. GT1</strain>
        <tissue evidence="3">Leaf</tissue>
    </source>
</reference>